<gene>
    <name evidence="3" type="ORF">LPB140_00740</name>
</gene>
<sequence length="405" mass="45924">MKRHISMDAMRGFAVMGILVMNILAFALPENAIVNPKAWGTANAADLWAWALSTIFVDGKMRGLFSLLFGVSMMLIIERAEAKGENAKKVHFARMFWLLIFGLLHYFFIWWGDILFLYAIGGCVAWMFRHQSVKSLFKIGAGIFVTSNMLLAIIMGSIFFVKIAAEAPRASKAEVSEYAQLQREFDEEYNIEEVTLYQGSYSEIVQHKMTDETFGPLNSLLYLFTETLPLMLFGMALMKSGFFTGGWSIEKLRKYVYWGIGAGGILSAILAMIIWQSGFEVILALNAYVIWFAPMKMMMTFGYAACLMLFIHQYAHGAFMERVAAAGRMTFSNYIGTSILMTSIFYGYGGALFGEVPRAMLYFFVLGGWAVMLLWSKPWLLSFHYGPLEWLWRSLSRGAFQPMKK</sequence>
<proteinExistence type="predicted"/>
<reference evidence="3 4" key="1">
    <citation type="submission" date="2016-11" db="EMBL/GenBank/DDBJ databases">
        <title>Sphingorhabdus sp. LPB0140, isolated from marine environment.</title>
        <authorList>
            <person name="Kim E."/>
            <person name="Yi H."/>
        </authorList>
    </citation>
    <scope>NUCLEOTIDE SEQUENCE [LARGE SCALE GENOMIC DNA]</scope>
    <source>
        <strain evidence="3 4">LPB0140</strain>
    </source>
</reference>
<organism evidence="3 4">
    <name type="scientific">Sphingorhabdus lutea</name>
    <dbReference type="NCBI Taxonomy" id="1913578"/>
    <lineage>
        <taxon>Bacteria</taxon>
        <taxon>Pseudomonadati</taxon>
        <taxon>Pseudomonadota</taxon>
        <taxon>Alphaproteobacteria</taxon>
        <taxon>Sphingomonadales</taxon>
        <taxon>Sphingomonadaceae</taxon>
        <taxon>Sphingorhabdus</taxon>
    </lineage>
</organism>
<keyword evidence="1" id="KW-0812">Transmembrane</keyword>
<dbReference type="Proteomes" id="UP000242561">
    <property type="component" value="Chromosome"/>
</dbReference>
<dbReference type="EMBL" id="CP018154">
    <property type="protein sequence ID" value="APG63431.1"/>
    <property type="molecule type" value="Genomic_DNA"/>
</dbReference>
<dbReference type="InterPro" id="IPR007349">
    <property type="entry name" value="DUF418"/>
</dbReference>
<feature type="transmembrane region" description="Helical" evidence="1">
    <location>
        <begin position="12"/>
        <end position="28"/>
    </location>
</feature>
<protein>
    <recommendedName>
        <fullName evidence="2">DUF418 domain-containing protein</fullName>
    </recommendedName>
</protein>
<feature type="domain" description="DUF418" evidence="2">
    <location>
        <begin position="237"/>
        <end position="397"/>
    </location>
</feature>
<evidence type="ECO:0000259" key="2">
    <source>
        <dbReference type="Pfam" id="PF04235"/>
    </source>
</evidence>
<feature type="transmembrane region" description="Helical" evidence="1">
    <location>
        <begin position="359"/>
        <end position="375"/>
    </location>
</feature>
<keyword evidence="4" id="KW-1185">Reference proteome</keyword>
<name>A0A1L3JE54_9SPHN</name>
<dbReference type="AlphaFoldDB" id="A0A1L3JE54"/>
<feature type="transmembrane region" description="Helical" evidence="1">
    <location>
        <begin position="48"/>
        <end position="71"/>
    </location>
</feature>
<evidence type="ECO:0000313" key="3">
    <source>
        <dbReference type="EMBL" id="APG63431.1"/>
    </source>
</evidence>
<dbReference type="Pfam" id="PF04235">
    <property type="entry name" value="DUF418"/>
    <property type="match status" value="1"/>
</dbReference>
<feature type="transmembrane region" description="Helical" evidence="1">
    <location>
        <begin position="255"/>
        <end position="276"/>
    </location>
</feature>
<accession>A0A1L3JE54</accession>
<feature type="transmembrane region" description="Helical" evidence="1">
    <location>
        <begin position="141"/>
        <end position="161"/>
    </location>
</feature>
<dbReference type="PANTHER" id="PTHR30590:SF2">
    <property type="entry name" value="INNER MEMBRANE PROTEIN"/>
    <property type="match status" value="1"/>
</dbReference>
<feature type="transmembrane region" description="Helical" evidence="1">
    <location>
        <begin position="331"/>
        <end position="353"/>
    </location>
</feature>
<dbReference type="STRING" id="1913578.LPB140_00740"/>
<dbReference type="PANTHER" id="PTHR30590">
    <property type="entry name" value="INNER MEMBRANE PROTEIN"/>
    <property type="match status" value="1"/>
</dbReference>
<keyword evidence="1" id="KW-0472">Membrane</keyword>
<dbReference type="InterPro" id="IPR052529">
    <property type="entry name" value="Bact_Transport_Assoc"/>
</dbReference>
<feature type="transmembrane region" description="Helical" evidence="1">
    <location>
        <begin position="288"/>
        <end position="311"/>
    </location>
</feature>
<dbReference type="KEGG" id="sphl:LPB140_00740"/>
<evidence type="ECO:0000313" key="4">
    <source>
        <dbReference type="Proteomes" id="UP000242561"/>
    </source>
</evidence>
<keyword evidence="1" id="KW-1133">Transmembrane helix</keyword>
<evidence type="ECO:0000256" key="1">
    <source>
        <dbReference type="SAM" id="Phobius"/>
    </source>
</evidence>
<feature type="transmembrane region" description="Helical" evidence="1">
    <location>
        <begin position="92"/>
        <end position="108"/>
    </location>
</feature>